<dbReference type="InterPro" id="IPR000873">
    <property type="entry name" value="AMP-dep_synth/lig_dom"/>
</dbReference>
<dbReference type="EMBL" id="JACXXJ020000005">
    <property type="protein sequence ID" value="MBF2717663.1"/>
    <property type="molecule type" value="Genomic_DNA"/>
</dbReference>
<dbReference type="Pfam" id="PF00501">
    <property type="entry name" value="AMP-binding"/>
    <property type="match status" value="1"/>
</dbReference>
<comment type="caution">
    <text evidence="2">The sequence shown here is derived from an EMBL/GenBank/DDBJ whole genome shotgun (WGS) entry which is preliminary data.</text>
</comment>
<dbReference type="RefSeq" id="WP_156538684.1">
    <property type="nucleotide sequence ID" value="NZ_JACXXJ020000005.1"/>
</dbReference>
<dbReference type="Gene3D" id="3.40.50.12780">
    <property type="entry name" value="N-terminal domain of ligase-like"/>
    <property type="match status" value="1"/>
</dbReference>
<organism evidence="2 3">
    <name type="scientific">Agrobacterium vitis</name>
    <name type="common">Rhizobium vitis</name>
    <dbReference type="NCBI Taxonomy" id="373"/>
    <lineage>
        <taxon>Bacteria</taxon>
        <taxon>Pseudomonadati</taxon>
        <taxon>Pseudomonadota</taxon>
        <taxon>Alphaproteobacteria</taxon>
        <taxon>Hyphomicrobiales</taxon>
        <taxon>Rhizobiaceae</taxon>
        <taxon>Rhizobium/Agrobacterium group</taxon>
        <taxon>Agrobacterium</taxon>
    </lineage>
</organism>
<dbReference type="InterPro" id="IPR042099">
    <property type="entry name" value="ANL_N_sf"/>
</dbReference>
<protein>
    <submittedName>
        <fullName evidence="2">AMP-binding protein</fullName>
    </submittedName>
</protein>
<dbReference type="AlphaFoldDB" id="A0AAE2UTR6"/>
<evidence type="ECO:0000259" key="1">
    <source>
        <dbReference type="Pfam" id="PF00501"/>
    </source>
</evidence>
<dbReference type="PANTHER" id="PTHR43845">
    <property type="entry name" value="BLR5969 PROTEIN"/>
    <property type="match status" value="1"/>
</dbReference>
<evidence type="ECO:0000313" key="2">
    <source>
        <dbReference type="EMBL" id="MBF2717663.1"/>
    </source>
</evidence>
<sequence length="408" mass="44623">MNLSNQESLIPDSEISSSIVQLAAGIPELADAYAPFQHGALLSSLPILQKSDFRAMKESLLARARSQPAGAIVLGSGGTTSEPLISVIPSGMFLDRITRVWDPLEANDVVMNLNLGAELGSMSPFFNALSHSAGAIGVPLGPLGDREAVDRWLPFFEAVGATTLAGTPTQIGLVLGRLNETQKRLTTLKKIIWTGEAFSKAALDEVTSYGNLDIYGAYGSTETWVIGVSYPQCTVGTFHVVPYQHIEFVEGQITITCLDESCINPVVRYQLGDRGRACVCNCGRSGAFMVEGRSDEQVKFLSVLFYPKEPYEVVVSHPQVRAAQIILVNSGSSQERMEIHIELNQHAAMEPIDKVSKSVRDHLLGKLYRLAHEVHDRPERISVHVVDQLATNRRSMKTPYIIYSISNQ</sequence>
<name>A0AAE2UTR6_AGRVI</name>
<dbReference type="SUPFAM" id="SSF56801">
    <property type="entry name" value="Acetyl-CoA synthetase-like"/>
    <property type="match status" value="1"/>
</dbReference>
<gene>
    <name evidence="2" type="ORF">IEI95_025995</name>
</gene>
<feature type="domain" description="AMP-dependent synthetase/ligase" evidence="1">
    <location>
        <begin position="71"/>
        <end position="228"/>
    </location>
</feature>
<proteinExistence type="predicted"/>
<dbReference type="PANTHER" id="PTHR43845:SF1">
    <property type="entry name" value="BLR5969 PROTEIN"/>
    <property type="match status" value="1"/>
</dbReference>
<accession>A0AAE2UTR6</accession>
<evidence type="ECO:0000313" key="3">
    <source>
        <dbReference type="Proteomes" id="UP000655037"/>
    </source>
</evidence>
<dbReference type="Proteomes" id="UP000655037">
    <property type="component" value="Unassembled WGS sequence"/>
</dbReference>
<reference evidence="2" key="1">
    <citation type="submission" date="2020-11" db="EMBL/GenBank/DDBJ databases">
        <title>Agrobacterium vitis strain K377 genome.</title>
        <authorList>
            <person name="Xi H."/>
        </authorList>
    </citation>
    <scope>NUCLEOTIDE SEQUENCE</scope>
    <source>
        <strain evidence="2">K377</strain>
    </source>
</reference>